<evidence type="ECO:0000313" key="1">
    <source>
        <dbReference type="EMBL" id="KAJ6802653.1"/>
    </source>
</evidence>
<protein>
    <submittedName>
        <fullName evidence="1">Uncharacterized protein</fullName>
    </submittedName>
</protein>
<accession>A0AAX6EFC3</accession>
<name>A0AAX6EFC3_IRIPA</name>
<reference evidence="1" key="2">
    <citation type="submission" date="2023-04" db="EMBL/GenBank/DDBJ databases">
        <authorList>
            <person name="Bruccoleri R.E."/>
            <person name="Oakeley E.J."/>
            <person name="Faust A.-M."/>
            <person name="Dessus-Babus S."/>
            <person name="Altorfer M."/>
            <person name="Burckhardt D."/>
            <person name="Oertli M."/>
            <person name="Naumann U."/>
            <person name="Petersen F."/>
            <person name="Wong J."/>
        </authorList>
    </citation>
    <scope>NUCLEOTIDE SEQUENCE</scope>
    <source>
        <strain evidence="1">GSM-AAB239-AS_SAM_17_03QT</strain>
        <tissue evidence="1">Leaf</tissue>
    </source>
</reference>
<dbReference type="Proteomes" id="UP001140949">
    <property type="component" value="Unassembled WGS sequence"/>
</dbReference>
<gene>
    <name evidence="1" type="ORF">M6B38_190885</name>
</gene>
<comment type="caution">
    <text evidence="1">The sequence shown here is derived from an EMBL/GenBank/DDBJ whole genome shotgun (WGS) entry which is preliminary data.</text>
</comment>
<reference evidence="1" key="1">
    <citation type="journal article" date="2023" name="GigaByte">
        <title>Genome assembly of the bearded iris, Iris pallida Lam.</title>
        <authorList>
            <person name="Bruccoleri R.E."/>
            <person name="Oakeley E.J."/>
            <person name="Faust A.M.E."/>
            <person name="Altorfer M."/>
            <person name="Dessus-Babus S."/>
            <person name="Burckhardt D."/>
            <person name="Oertli M."/>
            <person name="Naumann U."/>
            <person name="Petersen F."/>
            <person name="Wong J."/>
        </authorList>
    </citation>
    <scope>NUCLEOTIDE SEQUENCE</scope>
    <source>
        <strain evidence="1">GSM-AAB239-AS_SAM_17_03QT</strain>
    </source>
</reference>
<proteinExistence type="predicted"/>
<keyword evidence="2" id="KW-1185">Reference proteome</keyword>
<organism evidence="1 2">
    <name type="scientific">Iris pallida</name>
    <name type="common">Sweet iris</name>
    <dbReference type="NCBI Taxonomy" id="29817"/>
    <lineage>
        <taxon>Eukaryota</taxon>
        <taxon>Viridiplantae</taxon>
        <taxon>Streptophyta</taxon>
        <taxon>Embryophyta</taxon>
        <taxon>Tracheophyta</taxon>
        <taxon>Spermatophyta</taxon>
        <taxon>Magnoliopsida</taxon>
        <taxon>Liliopsida</taxon>
        <taxon>Asparagales</taxon>
        <taxon>Iridaceae</taxon>
        <taxon>Iridoideae</taxon>
        <taxon>Irideae</taxon>
        <taxon>Iris</taxon>
    </lineage>
</organism>
<dbReference type="AlphaFoldDB" id="A0AAX6EFC3"/>
<dbReference type="EMBL" id="JANAVB010037020">
    <property type="protein sequence ID" value="KAJ6802653.1"/>
    <property type="molecule type" value="Genomic_DNA"/>
</dbReference>
<evidence type="ECO:0000313" key="2">
    <source>
        <dbReference type="Proteomes" id="UP001140949"/>
    </source>
</evidence>
<sequence length="32" mass="3671">MMSRSSRSRSNQRWLMVDSSVMGDGSQLVIIR</sequence>